<evidence type="ECO:0000313" key="2">
    <source>
        <dbReference type="EMBL" id="MEQ2213091.1"/>
    </source>
</evidence>
<dbReference type="Proteomes" id="UP001434883">
    <property type="component" value="Unassembled WGS sequence"/>
</dbReference>
<reference evidence="2 3" key="1">
    <citation type="submission" date="2021-06" db="EMBL/GenBank/DDBJ databases">
        <authorList>
            <person name="Palmer J.M."/>
        </authorList>
    </citation>
    <scope>NUCLEOTIDE SEQUENCE [LARGE SCALE GENOMIC DNA]</scope>
    <source>
        <strain evidence="2 3">XC_2019</strain>
        <tissue evidence="2">Muscle</tissue>
    </source>
</reference>
<organism evidence="2 3">
    <name type="scientific">Xenoophorus captivus</name>
    <dbReference type="NCBI Taxonomy" id="1517983"/>
    <lineage>
        <taxon>Eukaryota</taxon>
        <taxon>Metazoa</taxon>
        <taxon>Chordata</taxon>
        <taxon>Craniata</taxon>
        <taxon>Vertebrata</taxon>
        <taxon>Euteleostomi</taxon>
        <taxon>Actinopterygii</taxon>
        <taxon>Neopterygii</taxon>
        <taxon>Teleostei</taxon>
        <taxon>Neoteleostei</taxon>
        <taxon>Acanthomorphata</taxon>
        <taxon>Ovalentaria</taxon>
        <taxon>Atherinomorphae</taxon>
        <taxon>Cyprinodontiformes</taxon>
        <taxon>Goodeidae</taxon>
        <taxon>Xenoophorus</taxon>
    </lineage>
</organism>
<dbReference type="EMBL" id="JAHRIN010060981">
    <property type="protein sequence ID" value="MEQ2213091.1"/>
    <property type="molecule type" value="Genomic_DNA"/>
</dbReference>
<sequence length="86" mass="9324">RGCGIRFRKGGAHRGGSDLFHLCGSFIHTIFSPCYNHVVFSVKAVRFKLSYISPPDRGAVVQPERTQAANRRATAAASLQSASPVH</sequence>
<name>A0ABV0RY64_9TELE</name>
<accession>A0ABV0RY64</accession>
<feature type="compositionally biased region" description="Low complexity" evidence="1">
    <location>
        <begin position="65"/>
        <end position="77"/>
    </location>
</feature>
<evidence type="ECO:0000256" key="1">
    <source>
        <dbReference type="SAM" id="MobiDB-lite"/>
    </source>
</evidence>
<feature type="non-terminal residue" evidence="2">
    <location>
        <position position="1"/>
    </location>
</feature>
<feature type="region of interest" description="Disordered" evidence="1">
    <location>
        <begin position="62"/>
        <end position="86"/>
    </location>
</feature>
<proteinExistence type="predicted"/>
<gene>
    <name evidence="2" type="ORF">XENOCAPTIV_009674</name>
</gene>
<protein>
    <submittedName>
        <fullName evidence="2">Uncharacterized protein</fullName>
    </submittedName>
</protein>
<evidence type="ECO:0000313" key="3">
    <source>
        <dbReference type="Proteomes" id="UP001434883"/>
    </source>
</evidence>
<keyword evidence="3" id="KW-1185">Reference proteome</keyword>
<comment type="caution">
    <text evidence="2">The sequence shown here is derived from an EMBL/GenBank/DDBJ whole genome shotgun (WGS) entry which is preliminary data.</text>
</comment>